<comment type="caution">
    <text evidence="1">The sequence shown here is derived from an EMBL/GenBank/DDBJ whole genome shotgun (WGS) entry which is preliminary data.</text>
</comment>
<evidence type="ECO:0000313" key="2">
    <source>
        <dbReference type="Proteomes" id="UP000006322"/>
    </source>
</evidence>
<protein>
    <submittedName>
        <fullName evidence="1">Uncharacterized protein</fullName>
    </submittedName>
</protein>
<dbReference type="RefSeq" id="WP_007103522.1">
    <property type="nucleotide sequence ID" value="NZ_BAER01000023.1"/>
</dbReference>
<organism evidence="1 2">
    <name type="scientific">Paraglaciecola polaris LMG 21857</name>
    <dbReference type="NCBI Taxonomy" id="1129793"/>
    <lineage>
        <taxon>Bacteria</taxon>
        <taxon>Pseudomonadati</taxon>
        <taxon>Pseudomonadota</taxon>
        <taxon>Gammaproteobacteria</taxon>
        <taxon>Alteromonadales</taxon>
        <taxon>Alteromonadaceae</taxon>
        <taxon>Paraglaciecola</taxon>
    </lineage>
</organism>
<name>K6ZSA9_9ALTE</name>
<gene>
    <name evidence="1" type="ORF">GPLA_0802</name>
</gene>
<reference evidence="2" key="1">
    <citation type="journal article" date="2014" name="Environ. Microbiol.">
        <title>Comparative genomics of the marine bacterial genus Glaciecola reveals the high degree of genomic diversity and genomic characteristic for cold adaptation.</title>
        <authorList>
            <person name="Qin Q.L."/>
            <person name="Xie B.B."/>
            <person name="Yu Y."/>
            <person name="Shu Y.L."/>
            <person name="Rong J.C."/>
            <person name="Zhang Y.J."/>
            <person name="Zhao D.L."/>
            <person name="Chen X.L."/>
            <person name="Zhang X.Y."/>
            <person name="Chen B."/>
            <person name="Zhou B.C."/>
            <person name="Zhang Y.Z."/>
        </authorList>
    </citation>
    <scope>NUCLEOTIDE SEQUENCE [LARGE SCALE GENOMIC DNA]</scope>
    <source>
        <strain evidence="2">LMG 21857</strain>
    </source>
</reference>
<dbReference type="EMBL" id="BAER01000023">
    <property type="protein sequence ID" value="GAC31718.1"/>
    <property type="molecule type" value="Genomic_DNA"/>
</dbReference>
<dbReference type="AlphaFoldDB" id="K6ZSA9"/>
<keyword evidence="2" id="KW-1185">Reference proteome</keyword>
<accession>K6ZSA9</accession>
<evidence type="ECO:0000313" key="1">
    <source>
        <dbReference type="EMBL" id="GAC31718.1"/>
    </source>
</evidence>
<proteinExistence type="predicted"/>
<dbReference type="Proteomes" id="UP000006322">
    <property type="component" value="Unassembled WGS sequence"/>
</dbReference>
<sequence length="287" mass="33639">MRTNYPPLNDLFDHAHYLTENSQLNLCQSQDLVAKIYNQKSWNRLIKSAGKTYIPRTGLLPLFSLPDADYKFMWELFDLHSQNLKLYFDTATCPPNCLLEHIINKNLKRIEDNQIRSLQENFYLENDTTEQLALIIGHVDNGAANVLHRLRMRPVNLWLESSFFQQKIYAYFTIENQNVFIKIVELYSLIYEDDDDTKSIPIEYFAEFMLLFARQISEQFKNLGYEPFFLFCSVNDCPLFDLVDNTEVNQRMKHLVLKLVDKLLEDGGKLQPPSSNNVDSGIRIQFS</sequence>